<reference evidence="13" key="1">
    <citation type="submission" date="2020-03" db="EMBL/GenBank/DDBJ databases">
        <title>A high-quality chromosome-level genome assembly of a woody plant with both climbing and erect habits, Rhamnella rubrinervis.</title>
        <authorList>
            <person name="Lu Z."/>
            <person name="Yang Y."/>
            <person name="Zhu X."/>
            <person name="Sun Y."/>
        </authorList>
    </citation>
    <scope>NUCLEOTIDE SEQUENCE</scope>
    <source>
        <strain evidence="13">BYM</strain>
        <tissue evidence="13">Leaf</tissue>
    </source>
</reference>
<keyword evidence="8" id="KW-0418">Kinase</keyword>
<dbReference type="Pfam" id="PF07714">
    <property type="entry name" value="PK_Tyr_Ser-Thr"/>
    <property type="match status" value="1"/>
</dbReference>
<comment type="caution">
    <text evidence="13">The sequence shown here is derived from an EMBL/GenBank/DDBJ whole genome shotgun (WGS) entry which is preliminary data.</text>
</comment>
<dbReference type="GO" id="GO:0005524">
    <property type="term" value="F:ATP binding"/>
    <property type="evidence" value="ECO:0007669"/>
    <property type="project" value="UniProtKB-KW"/>
</dbReference>
<evidence type="ECO:0000256" key="3">
    <source>
        <dbReference type="ARBA" id="ARBA00022527"/>
    </source>
</evidence>
<comment type="subcellular location">
    <subcellularLocation>
        <location evidence="1">Cell membrane</location>
        <topology evidence="1">Single-pass type I membrane protein</topology>
    </subcellularLocation>
</comment>
<evidence type="ECO:0000256" key="1">
    <source>
        <dbReference type="ARBA" id="ARBA00004251"/>
    </source>
</evidence>
<dbReference type="OrthoDB" id="4062651at2759"/>
<gene>
    <name evidence="13" type="ORF">FNV43_RR07700</name>
</gene>
<keyword evidence="2" id="KW-0472">Membrane</keyword>
<dbReference type="Proteomes" id="UP000796880">
    <property type="component" value="Unassembled WGS sequence"/>
</dbReference>
<dbReference type="EMBL" id="VOIH02000003">
    <property type="protein sequence ID" value="KAF3451605.1"/>
    <property type="molecule type" value="Genomic_DNA"/>
</dbReference>
<evidence type="ECO:0000256" key="2">
    <source>
        <dbReference type="ARBA" id="ARBA00022475"/>
    </source>
</evidence>
<keyword evidence="2" id="KW-1003">Cell membrane</keyword>
<evidence type="ECO:0000256" key="11">
    <source>
        <dbReference type="ARBA" id="ARBA00023180"/>
    </source>
</evidence>
<dbReference type="InterPro" id="IPR001245">
    <property type="entry name" value="Ser-Thr/Tyr_kinase_cat_dom"/>
</dbReference>
<keyword evidence="10" id="KW-0675">Receptor</keyword>
<keyword evidence="7" id="KW-0547">Nucleotide-binding</keyword>
<accession>A0A8K0HH20</accession>
<organism evidence="13 14">
    <name type="scientific">Rhamnella rubrinervis</name>
    <dbReference type="NCBI Taxonomy" id="2594499"/>
    <lineage>
        <taxon>Eukaryota</taxon>
        <taxon>Viridiplantae</taxon>
        <taxon>Streptophyta</taxon>
        <taxon>Embryophyta</taxon>
        <taxon>Tracheophyta</taxon>
        <taxon>Spermatophyta</taxon>
        <taxon>Magnoliopsida</taxon>
        <taxon>eudicotyledons</taxon>
        <taxon>Gunneridae</taxon>
        <taxon>Pentapetalae</taxon>
        <taxon>rosids</taxon>
        <taxon>fabids</taxon>
        <taxon>Rosales</taxon>
        <taxon>Rhamnaceae</taxon>
        <taxon>rhamnoid group</taxon>
        <taxon>Rhamneae</taxon>
        <taxon>Rhamnella</taxon>
    </lineage>
</organism>
<sequence>MGNNKDTATLFNLIEGHTSIDTLQSENPCDSSELAVFDFDSILVGKLHDGKYVAVKRLSCNSGQGLEEFKNEMVLISKLQHRNLVRLMGCCVYKEEKLLIYEFMANKSLDFFLFDTKRRSELNWARRFNIIQGVAKGLLYLHRDSCLRVIHRDLKASNILLDEKMNPKISDFGLARIFQETIDLVNTHKVVGTLGYMAPEYAMGGIFSEKSDVYSFGVLLLEIVSGKKNNSFHHRDQQLSLIAHAWQLWIQGRALDLMDEALADSYSSSEVVRCIDVGLLCAQDHSTDRPTMPEVVIMLSNETDRPKPKRPLFYSESSLKCDLQSQIGTKSSTNEATISLVEGR</sequence>
<dbReference type="AlphaFoldDB" id="A0A8K0HH20"/>
<dbReference type="GO" id="GO:0004674">
    <property type="term" value="F:protein serine/threonine kinase activity"/>
    <property type="evidence" value="ECO:0007669"/>
    <property type="project" value="UniProtKB-KW"/>
</dbReference>
<evidence type="ECO:0000256" key="7">
    <source>
        <dbReference type="ARBA" id="ARBA00022741"/>
    </source>
</evidence>
<dbReference type="SMART" id="SM00220">
    <property type="entry name" value="S_TKc"/>
    <property type="match status" value="1"/>
</dbReference>
<evidence type="ECO:0000256" key="9">
    <source>
        <dbReference type="ARBA" id="ARBA00022840"/>
    </source>
</evidence>
<dbReference type="GO" id="GO:0030246">
    <property type="term" value="F:carbohydrate binding"/>
    <property type="evidence" value="ECO:0007669"/>
    <property type="project" value="UniProtKB-KW"/>
</dbReference>
<feature type="domain" description="Protein kinase" evidence="12">
    <location>
        <begin position="28"/>
        <end position="313"/>
    </location>
</feature>
<keyword evidence="14" id="KW-1185">Reference proteome</keyword>
<dbReference type="FunFam" id="3.30.200.20:FF:000924">
    <property type="entry name" value="Uncharacterized protein"/>
    <property type="match status" value="1"/>
</dbReference>
<dbReference type="GO" id="GO:0005886">
    <property type="term" value="C:plasma membrane"/>
    <property type="evidence" value="ECO:0007669"/>
    <property type="project" value="UniProtKB-SubCell"/>
</dbReference>
<evidence type="ECO:0000313" key="13">
    <source>
        <dbReference type="EMBL" id="KAF3451605.1"/>
    </source>
</evidence>
<evidence type="ECO:0000259" key="12">
    <source>
        <dbReference type="PROSITE" id="PS50011"/>
    </source>
</evidence>
<dbReference type="CDD" id="cd14066">
    <property type="entry name" value="STKc_IRAK"/>
    <property type="match status" value="1"/>
</dbReference>
<evidence type="ECO:0000313" key="14">
    <source>
        <dbReference type="Proteomes" id="UP000796880"/>
    </source>
</evidence>
<dbReference type="SUPFAM" id="SSF56112">
    <property type="entry name" value="Protein kinase-like (PK-like)"/>
    <property type="match status" value="1"/>
</dbReference>
<keyword evidence="4" id="KW-0808">Transferase</keyword>
<keyword evidence="5" id="KW-0732">Signal</keyword>
<keyword evidence="9" id="KW-0067">ATP-binding</keyword>
<dbReference type="PROSITE" id="PS50011">
    <property type="entry name" value="PROTEIN_KINASE_DOM"/>
    <property type="match status" value="1"/>
</dbReference>
<dbReference type="InterPro" id="IPR011009">
    <property type="entry name" value="Kinase-like_dom_sf"/>
</dbReference>
<protein>
    <recommendedName>
        <fullName evidence="12">Protein kinase domain-containing protein</fullName>
    </recommendedName>
</protein>
<keyword evidence="3" id="KW-0723">Serine/threonine-protein kinase</keyword>
<keyword evidence="11" id="KW-0325">Glycoprotein</keyword>
<dbReference type="PANTHER" id="PTHR27002">
    <property type="entry name" value="RECEPTOR-LIKE SERINE/THREONINE-PROTEIN KINASE SD1-8"/>
    <property type="match status" value="1"/>
</dbReference>
<evidence type="ECO:0000256" key="5">
    <source>
        <dbReference type="ARBA" id="ARBA00022729"/>
    </source>
</evidence>
<dbReference type="InterPro" id="IPR000719">
    <property type="entry name" value="Prot_kinase_dom"/>
</dbReference>
<dbReference type="Gene3D" id="1.10.510.10">
    <property type="entry name" value="Transferase(Phosphotransferase) domain 1"/>
    <property type="match status" value="1"/>
</dbReference>
<dbReference type="GO" id="GO:0045087">
    <property type="term" value="P:innate immune response"/>
    <property type="evidence" value="ECO:0007669"/>
    <property type="project" value="UniProtKB-ARBA"/>
</dbReference>
<dbReference type="PANTHER" id="PTHR27002:SF422">
    <property type="entry name" value="RECEPTOR-LIKE SERINE_THREONINE-PROTEIN KINASE"/>
    <property type="match status" value="1"/>
</dbReference>
<dbReference type="FunFam" id="1.10.510.10:FF:000345">
    <property type="entry name" value="G-type lectin S-receptor-like serine/threonine-protein kinase"/>
    <property type="match status" value="1"/>
</dbReference>
<evidence type="ECO:0000256" key="6">
    <source>
        <dbReference type="ARBA" id="ARBA00022734"/>
    </source>
</evidence>
<proteinExistence type="predicted"/>
<keyword evidence="6" id="KW-0430">Lectin</keyword>
<evidence type="ECO:0000256" key="8">
    <source>
        <dbReference type="ARBA" id="ARBA00022777"/>
    </source>
</evidence>
<dbReference type="InterPro" id="IPR008271">
    <property type="entry name" value="Ser/Thr_kinase_AS"/>
</dbReference>
<evidence type="ECO:0000256" key="4">
    <source>
        <dbReference type="ARBA" id="ARBA00022679"/>
    </source>
</evidence>
<evidence type="ECO:0000256" key="10">
    <source>
        <dbReference type="ARBA" id="ARBA00023170"/>
    </source>
</evidence>
<name>A0A8K0HH20_9ROSA</name>
<dbReference type="PROSITE" id="PS00108">
    <property type="entry name" value="PROTEIN_KINASE_ST"/>
    <property type="match status" value="1"/>
</dbReference>
<dbReference type="Gene3D" id="3.30.200.20">
    <property type="entry name" value="Phosphorylase Kinase, domain 1"/>
    <property type="match status" value="1"/>
</dbReference>